<proteinExistence type="predicted"/>
<dbReference type="AlphaFoldDB" id="A0A4Q7ZS94"/>
<dbReference type="RefSeq" id="WP_165449652.1">
    <property type="nucleotide sequence ID" value="NZ_SHKY01000001.1"/>
</dbReference>
<evidence type="ECO:0008006" key="3">
    <source>
        <dbReference type="Google" id="ProtNLM"/>
    </source>
</evidence>
<organism evidence="1 2">
    <name type="scientific">Krasilnikovia cinnamomea</name>
    <dbReference type="NCBI Taxonomy" id="349313"/>
    <lineage>
        <taxon>Bacteria</taxon>
        <taxon>Bacillati</taxon>
        <taxon>Actinomycetota</taxon>
        <taxon>Actinomycetes</taxon>
        <taxon>Micromonosporales</taxon>
        <taxon>Micromonosporaceae</taxon>
        <taxon>Krasilnikovia</taxon>
    </lineage>
</organism>
<name>A0A4Q7ZS94_9ACTN</name>
<protein>
    <recommendedName>
        <fullName evidence="3">Methyltransferase family protein</fullName>
    </recommendedName>
</protein>
<dbReference type="Proteomes" id="UP000292564">
    <property type="component" value="Unassembled WGS sequence"/>
</dbReference>
<dbReference type="InterPro" id="IPR029063">
    <property type="entry name" value="SAM-dependent_MTases_sf"/>
</dbReference>
<dbReference type="SUPFAM" id="SSF53335">
    <property type="entry name" value="S-adenosyl-L-methionine-dependent methyltransferases"/>
    <property type="match status" value="1"/>
</dbReference>
<evidence type="ECO:0000313" key="1">
    <source>
        <dbReference type="EMBL" id="RZU54048.1"/>
    </source>
</evidence>
<evidence type="ECO:0000313" key="2">
    <source>
        <dbReference type="Proteomes" id="UP000292564"/>
    </source>
</evidence>
<dbReference type="EMBL" id="SHKY01000001">
    <property type="protein sequence ID" value="RZU54048.1"/>
    <property type="molecule type" value="Genomic_DNA"/>
</dbReference>
<gene>
    <name evidence="1" type="ORF">EV385_5985</name>
</gene>
<comment type="caution">
    <text evidence="1">The sequence shown here is derived from an EMBL/GenBank/DDBJ whole genome shotgun (WGS) entry which is preliminary data.</text>
</comment>
<sequence>MADQQHVVVNLNDLTPAGQARAWQIPDFLERLPARRPTYRADDLYERVYVAFGENRTDPLGRISVYPQRLLPYRDPDSGGAKLLSATLVEFPTTAFMAPDVWDLLFEATLAQVPTVAVYLPPECRRHVDYLHGLGFKRYADDYDSTRSLYLRHGPASDRMPVYPILPGTNLMRTANASSALMPETEAWAAVENYSGFSGYAWLTPLLDSLLGSPTRLLSMPAGTGDVLRLLPERLLHTVEECVGIDILGRNIEFAQARAARPHVDTLNMLVCTAFLEAGVTGDPAPALALVRQVCARAGRPIGYDAARDLYIELRAVADEALTCGGIADWFALTKAIGRFVGGPDTRLPSVALADAIGPDGVQTLAARHGGLPDPESFAQLRDRGGVAFDTADMFAYRSARPFDTIFVWEAMLIVAAAGRQREYVEMIDANLAPGGTVVLTGIRRDDGRPGRDLEILVAEFRRNGYATVVTDASPPTDRWARGLLPQPVFPVLIATKTCP</sequence>
<dbReference type="Gene3D" id="3.40.50.150">
    <property type="entry name" value="Vaccinia Virus protein VP39"/>
    <property type="match status" value="1"/>
</dbReference>
<reference evidence="1 2" key="1">
    <citation type="submission" date="2019-02" db="EMBL/GenBank/DDBJ databases">
        <title>Sequencing the genomes of 1000 actinobacteria strains.</title>
        <authorList>
            <person name="Klenk H.-P."/>
        </authorList>
    </citation>
    <scope>NUCLEOTIDE SEQUENCE [LARGE SCALE GENOMIC DNA]</scope>
    <source>
        <strain evidence="1 2">DSM 45162</strain>
    </source>
</reference>
<accession>A0A4Q7ZS94</accession>
<keyword evidence="2" id="KW-1185">Reference proteome</keyword>